<proteinExistence type="predicted"/>
<dbReference type="PANTHER" id="PTHR48223:SF1">
    <property type="entry name" value="ABC TRANSMEMBRANE TYPE-1 DOMAIN-CONTAINING PROTEIN"/>
    <property type="match status" value="1"/>
</dbReference>
<keyword evidence="2" id="KW-1133">Transmembrane helix</keyword>
<dbReference type="EMBL" id="JACGCM010000664">
    <property type="protein sequence ID" value="KAF6169402.1"/>
    <property type="molecule type" value="Genomic_DNA"/>
</dbReference>
<evidence type="ECO:0000256" key="1">
    <source>
        <dbReference type="SAM" id="MobiDB-lite"/>
    </source>
</evidence>
<protein>
    <submittedName>
        <fullName evidence="3">Uncharacterized protein</fullName>
    </submittedName>
</protein>
<reference evidence="3 4" key="1">
    <citation type="journal article" date="2020" name="IScience">
        <title>Genome Sequencing of the Endangered Kingdonia uniflora (Circaeasteraceae, Ranunculales) Reveals Potential Mechanisms of Evolutionary Specialization.</title>
        <authorList>
            <person name="Sun Y."/>
            <person name="Deng T."/>
            <person name="Zhang A."/>
            <person name="Moore M.J."/>
            <person name="Landis J.B."/>
            <person name="Lin N."/>
            <person name="Zhang H."/>
            <person name="Zhang X."/>
            <person name="Huang J."/>
            <person name="Zhang X."/>
            <person name="Sun H."/>
            <person name="Wang H."/>
        </authorList>
    </citation>
    <scope>NUCLEOTIDE SEQUENCE [LARGE SCALE GENOMIC DNA]</scope>
    <source>
        <strain evidence="3">TB1705</strain>
        <tissue evidence="3">Leaf</tissue>
    </source>
</reference>
<evidence type="ECO:0000313" key="4">
    <source>
        <dbReference type="Proteomes" id="UP000541444"/>
    </source>
</evidence>
<feature type="transmembrane region" description="Helical" evidence="2">
    <location>
        <begin position="136"/>
        <end position="159"/>
    </location>
</feature>
<sequence length="291" mass="33189">TRPLLFCGVRTKYTKILAFKGGAQNDESGSRSSRSKYLKNSVKISYVPPHEDEETLTESPDLQEPPVSYSSEGAEETTAGSAAIQKLFKKWLLMLQTQSSNQATDGIFGEEPVHNEIIESHIGIQKQEGNKRLKLVWCYFLGLHATIKIPLLFFVPLYLAVNVLYGAEVSKELTPLWVLGPLILALYVKMVRWIFALYVFSFKHTVRIVKSLPSYSLSAYNCISQGKLKEDLHAHFRQPAIDIKNLNYKALLMIKLKQLQVLAVEKYLDLVESIWPYYCRTIRFLKKANLI</sequence>
<accession>A0A7J7NR08</accession>
<keyword evidence="2" id="KW-0812">Transmembrane</keyword>
<comment type="caution">
    <text evidence="3">The sequence shown here is derived from an EMBL/GenBank/DDBJ whole genome shotgun (WGS) entry which is preliminary data.</text>
</comment>
<evidence type="ECO:0000256" key="2">
    <source>
        <dbReference type="SAM" id="Phobius"/>
    </source>
</evidence>
<dbReference type="PANTHER" id="PTHR48223">
    <property type="entry name" value="DEFECTIVE 2759, PUTATIVE ISOFORM 1-RELATED"/>
    <property type="match status" value="1"/>
</dbReference>
<keyword evidence="4" id="KW-1185">Reference proteome</keyword>
<organism evidence="3 4">
    <name type="scientific">Kingdonia uniflora</name>
    <dbReference type="NCBI Taxonomy" id="39325"/>
    <lineage>
        <taxon>Eukaryota</taxon>
        <taxon>Viridiplantae</taxon>
        <taxon>Streptophyta</taxon>
        <taxon>Embryophyta</taxon>
        <taxon>Tracheophyta</taxon>
        <taxon>Spermatophyta</taxon>
        <taxon>Magnoliopsida</taxon>
        <taxon>Ranunculales</taxon>
        <taxon>Circaeasteraceae</taxon>
        <taxon>Kingdonia</taxon>
    </lineage>
</organism>
<feature type="region of interest" description="Disordered" evidence="1">
    <location>
        <begin position="49"/>
        <end position="75"/>
    </location>
</feature>
<evidence type="ECO:0000313" key="3">
    <source>
        <dbReference type="EMBL" id="KAF6169402.1"/>
    </source>
</evidence>
<gene>
    <name evidence="3" type="ORF">GIB67_002889</name>
</gene>
<dbReference type="OrthoDB" id="748739at2759"/>
<name>A0A7J7NR08_9MAGN</name>
<keyword evidence="2" id="KW-0472">Membrane</keyword>
<dbReference type="AlphaFoldDB" id="A0A7J7NR08"/>
<dbReference type="Proteomes" id="UP000541444">
    <property type="component" value="Unassembled WGS sequence"/>
</dbReference>
<feature type="transmembrane region" description="Helical" evidence="2">
    <location>
        <begin position="179"/>
        <end position="200"/>
    </location>
</feature>
<feature type="non-terminal residue" evidence="3">
    <location>
        <position position="1"/>
    </location>
</feature>